<organism evidence="3 5">
    <name type="scientific">Cryobacterium levicorallinum</name>
    <dbReference type="NCBI Taxonomy" id="995038"/>
    <lineage>
        <taxon>Bacteria</taxon>
        <taxon>Bacillati</taxon>
        <taxon>Actinomycetota</taxon>
        <taxon>Actinomycetes</taxon>
        <taxon>Micrococcales</taxon>
        <taxon>Microbacteriaceae</taxon>
        <taxon>Cryobacterium</taxon>
    </lineage>
</organism>
<name>A0A1I3CP92_9MICO</name>
<sequence length="202" mass="23903">MHEDTIPERLHAKARRLAEHEHELDELSQLYAQSDEEVAKGGDPSTGARTKRAANWATALRRYENFWTERGHSPREHTRNRATLPDEERRMGEWARYQRRFEENLCRYQIIRLDVSPAFKWDPHDHVWQENLNACIHHFRSTGRLPYLNGSDLLEFALARWLGRQLRQLQMGALEQCRDVRLTALLDMRGDERADAITDRFS</sequence>
<feature type="coiled-coil region" evidence="1">
    <location>
        <begin position="10"/>
        <end position="37"/>
    </location>
</feature>
<reference evidence="2 4" key="1">
    <citation type="submission" date="2016-10" db="EMBL/GenBank/DDBJ databases">
        <authorList>
            <person name="Varghese N."/>
            <person name="Submissions S."/>
        </authorList>
    </citation>
    <scope>NUCLEOTIDE SEQUENCE [LARGE SCALE GENOMIC DNA]</scope>
    <source>
        <strain evidence="2 4">GMCC 1.11211</strain>
    </source>
</reference>
<evidence type="ECO:0000313" key="5">
    <source>
        <dbReference type="Proteomes" id="UP000297963"/>
    </source>
</evidence>
<dbReference type="STRING" id="995038.SAMN05216274_11439"/>
<accession>A0A1I3CP92</accession>
<evidence type="ECO:0000313" key="3">
    <source>
        <dbReference type="EMBL" id="TFB87866.1"/>
    </source>
</evidence>
<evidence type="ECO:0000313" key="2">
    <source>
        <dbReference type="EMBL" id="SFH76332.1"/>
    </source>
</evidence>
<comment type="caution">
    <text evidence="3">The sequence shown here is derived from an EMBL/GenBank/DDBJ whole genome shotgun (WGS) entry which is preliminary data.</text>
</comment>
<evidence type="ECO:0008006" key="6">
    <source>
        <dbReference type="Google" id="ProtNLM"/>
    </source>
</evidence>
<dbReference type="EMBL" id="SOFE01000006">
    <property type="protein sequence ID" value="TFB87866.1"/>
    <property type="molecule type" value="Genomic_DNA"/>
</dbReference>
<dbReference type="EMBL" id="FOPW01000014">
    <property type="protein sequence ID" value="SFH76332.1"/>
    <property type="molecule type" value="Genomic_DNA"/>
</dbReference>
<dbReference type="Proteomes" id="UP000199681">
    <property type="component" value="Unassembled WGS sequence"/>
</dbReference>
<protein>
    <recommendedName>
        <fullName evidence="6">Helicase associated domain-containing protein</fullName>
    </recommendedName>
</protein>
<gene>
    <name evidence="3" type="ORF">E3O11_03415</name>
    <name evidence="2" type="ORF">SAMN05216274_11439</name>
</gene>
<evidence type="ECO:0000313" key="4">
    <source>
        <dbReference type="Proteomes" id="UP000199681"/>
    </source>
</evidence>
<keyword evidence="1" id="KW-0175">Coiled coil</keyword>
<reference evidence="3 5" key="2">
    <citation type="submission" date="2019-03" db="EMBL/GenBank/DDBJ databases">
        <title>Genomics of glacier-inhabiting Cryobacterium strains.</title>
        <authorList>
            <person name="Liu Q."/>
            <person name="Xin Y.-H."/>
        </authorList>
    </citation>
    <scope>NUCLEOTIDE SEQUENCE [LARGE SCALE GENOMIC DNA]</scope>
    <source>
        <strain evidence="3 5">Hh34</strain>
    </source>
</reference>
<evidence type="ECO:0000256" key="1">
    <source>
        <dbReference type="SAM" id="Coils"/>
    </source>
</evidence>
<proteinExistence type="predicted"/>
<dbReference type="RefSeq" id="WP_092451457.1">
    <property type="nucleotide sequence ID" value="NZ_BKAC01000015.1"/>
</dbReference>
<dbReference type="Proteomes" id="UP000297963">
    <property type="component" value="Unassembled WGS sequence"/>
</dbReference>
<keyword evidence="4" id="KW-1185">Reference proteome</keyword>
<dbReference type="AlphaFoldDB" id="A0A1I3CP92"/>